<evidence type="ECO:0000256" key="1">
    <source>
        <dbReference type="SAM" id="SignalP"/>
    </source>
</evidence>
<dbReference type="PANTHER" id="PTHR15854:SF1">
    <property type="entry name" value="PROTEIN MALE ABNORMAL 7"/>
    <property type="match status" value="1"/>
</dbReference>
<dbReference type="SUPFAM" id="SSF50814">
    <property type="entry name" value="Lipocalins"/>
    <property type="match status" value="1"/>
</dbReference>
<proteinExistence type="predicted"/>
<keyword evidence="1" id="KW-0732">Signal</keyword>
<sequence>MAIIIIVLLHMISLGTLAVAPDIPLAPALEPMQFFLGKWHSRASKGLRFPTDLYDAEYEEIIDISPANVPMFGPPSLNYTSISWFDNDKRVMHGFITLKPNSFPPEIAILSTSNEGKTFSLSM</sequence>
<dbReference type="Gene3D" id="2.40.128.20">
    <property type="match status" value="1"/>
</dbReference>
<dbReference type="InterPro" id="IPR012674">
    <property type="entry name" value="Calycin"/>
</dbReference>
<accession>A0A8R1DX98</accession>
<protein>
    <recommendedName>
        <fullName evidence="4">THAP4-like heme-binding beta-barrel domain-containing protein</fullName>
    </recommendedName>
</protein>
<evidence type="ECO:0008006" key="4">
    <source>
        <dbReference type="Google" id="ProtNLM"/>
    </source>
</evidence>
<dbReference type="Proteomes" id="UP000005237">
    <property type="component" value="Unassembled WGS sequence"/>
</dbReference>
<keyword evidence="3" id="KW-1185">Reference proteome</keyword>
<evidence type="ECO:0000313" key="3">
    <source>
        <dbReference type="Proteomes" id="UP000005237"/>
    </source>
</evidence>
<name>A0A8R1DX98_CAEJA</name>
<dbReference type="AlphaFoldDB" id="A0A8R1DX98"/>
<feature type="signal peptide" evidence="1">
    <location>
        <begin position="1"/>
        <end position="18"/>
    </location>
</feature>
<reference evidence="2" key="2">
    <citation type="submission" date="2022-06" db="UniProtKB">
        <authorList>
            <consortium name="EnsemblMetazoa"/>
        </authorList>
    </citation>
    <scope>IDENTIFICATION</scope>
    <source>
        <strain evidence="2">DF5081</strain>
    </source>
</reference>
<dbReference type="InterPro" id="IPR045165">
    <property type="entry name" value="Nitrobindin"/>
</dbReference>
<dbReference type="PANTHER" id="PTHR15854">
    <property type="entry name" value="THAP4 PROTEIN"/>
    <property type="match status" value="1"/>
</dbReference>
<evidence type="ECO:0000313" key="2">
    <source>
        <dbReference type="EnsemblMetazoa" id="CJA15270b.1"/>
    </source>
</evidence>
<dbReference type="EnsemblMetazoa" id="CJA15270b.1">
    <property type="protein sequence ID" value="CJA15270b.1"/>
    <property type="gene ID" value="WBGene00134474"/>
</dbReference>
<reference evidence="3" key="1">
    <citation type="submission" date="2010-08" db="EMBL/GenBank/DDBJ databases">
        <authorList>
            <consortium name="Caenorhabditis japonica Sequencing Consortium"/>
            <person name="Wilson R.K."/>
        </authorList>
    </citation>
    <scope>NUCLEOTIDE SEQUENCE [LARGE SCALE GENOMIC DNA]</scope>
    <source>
        <strain evidence="3">DF5081</strain>
    </source>
</reference>
<feature type="chain" id="PRO_5035838415" description="THAP4-like heme-binding beta-barrel domain-containing protein" evidence="1">
    <location>
        <begin position="19"/>
        <end position="123"/>
    </location>
</feature>
<organism evidence="2 3">
    <name type="scientific">Caenorhabditis japonica</name>
    <dbReference type="NCBI Taxonomy" id="281687"/>
    <lineage>
        <taxon>Eukaryota</taxon>
        <taxon>Metazoa</taxon>
        <taxon>Ecdysozoa</taxon>
        <taxon>Nematoda</taxon>
        <taxon>Chromadorea</taxon>
        <taxon>Rhabditida</taxon>
        <taxon>Rhabditina</taxon>
        <taxon>Rhabditomorpha</taxon>
        <taxon>Rhabditoidea</taxon>
        <taxon>Rhabditidae</taxon>
        <taxon>Peloderinae</taxon>
        <taxon>Caenorhabditis</taxon>
    </lineage>
</organism>